<protein>
    <submittedName>
        <fullName evidence="2">Glutathione S-transferase</fullName>
    </submittedName>
</protein>
<dbReference type="SFLD" id="SFLDG01150">
    <property type="entry name" value="Main.1:_Beta-like"/>
    <property type="match status" value="1"/>
</dbReference>
<dbReference type="CDD" id="cd03046">
    <property type="entry name" value="GST_N_GTT1_like"/>
    <property type="match status" value="1"/>
</dbReference>
<keyword evidence="3" id="KW-1185">Reference proteome</keyword>
<keyword evidence="2" id="KW-0808">Transferase</keyword>
<dbReference type="InterPro" id="IPR004045">
    <property type="entry name" value="Glutathione_S-Trfase_N"/>
</dbReference>
<dbReference type="SFLD" id="SFLDS00019">
    <property type="entry name" value="Glutathione_Transferase_(cytos"/>
    <property type="match status" value="1"/>
</dbReference>
<evidence type="ECO:0000313" key="2">
    <source>
        <dbReference type="EMBL" id="KJV35758.1"/>
    </source>
</evidence>
<organism evidence="2 3">
    <name type="scientific">Luteibacter yeojuensis</name>
    <dbReference type="NCBI Taxonomy" id="345309"/>
    <lineage>
        <taxon>Bacteria</taxon>
        <taxon>Pseudomonadati</taxon>
        <taxon>Pseudomonadota</taxon>
        <taxon>Gammaproteobacteria</taxon>
        <taxon>Lysobacterales</taxon>
        <taxon>Rhodanobacteraceae</taxon>
        <taxon>Luteibacter</taxon>
    </lineage>
</organism>
<feature type="domain" description="GST N-terminal" evidence="1">
    <location>
        <begin position="3"/>
        <end position="84"/>
    </location>
</feature>
<accession>A0A0F3KX11</accession>
<dbReference type="SFLD" id="SFLDG00358">
    <property type="entry name" value="Main_(cytGST)"/>
    <property type="match status" value="1"/>
</dbReference>
<dbReference type="InterPro" id="IPR040079">
    <property type="entry name" value="Glutathione_S-Trfase"/>
</dbReference>
<dbReference type="RefSeq" id="WP_045828855.1">
    <property type="nucleotide sequence ID" value="NZ_JZRB01000014.1"/>
</dbReference>
<comment type="caution">
    <text evidence="2">The sequence shown here is derived from an EMBL/GenBank/DDBJ whole genome shotgun (WGS) entry which is preliminary data.</text>
</comment>
<dbReference type="SUPFAM" id="SSF52833">
    <property type="entry name" value="Thioredoxin-like"/>
    <property type="match status" value="1"/>
</dbReference>
<dbReference type="PANTHER" id="PTHR44051">
    <property type="entry name" value="GLUTATHIONE S-TRANSFERASE-RELATED"/>
    <property type="match status" value="1"/>
</dbReference>
<gene>
    <name evidence="2" type="ORF">VI08_07125</name>
</gene>
<name>A0A0F3KX11_9GAMM</name>
<dbReference type="Pfam" id="PF02798">
    <property type="entry name" value="GST_N"/>
    <property type="match status" value="1"/>
</dbReference>
<dbReference type="Proteomes" id="UP000033651">
    <property type="component" value="Unassembled WGS sequence"/>
</dbReference>
<evidence type="ECO:0000259" key="1">
    <source>
        <dbReference type="PROSITE" id="PS50404"/>
    </source>
</evidence>
<dbReference type="PATRIC" id="fig|345309.4.peg.629"/>
<evidence type="ECO:0000313" key="3">
    <source>
        <dbReference type="Proteomes" id="UP000033651"/>
    </source>
</evidence>
<dbReference type="PANTHER" id="PTHR44051:SF21">
    <property type="entry name" value="GLUTATHIONE S-TRANSFERASE FAMILY PROTEIN"/>
    <property type="match status" value="1"/>
</dbReference>
<dbReference type="Gene3D" id="3.40.30.10">
    <property type="entry name" value="Glutaredoxin"/>
    <property type="match status" value="1"/>
</dbReference>
<dbReference type="PROSITE" id="PS50404">
    <property type="entry name" value="GST_NTER"/>
    <property type="match status" value="1"/>
</dbReference>
<sequence length="212" mass="23215">MNSSRIVFHHGPNSRSTSTLMLLEELGAQYDMHVLNLAAGEQREPAYLKVNPMGKVPAISHHGQLVTERPAVFTYLADLFPEAGLAPGLADPLRGPYLRWMAFYGSCFEPAVLDHYMKNAVAPASTCPYGDYPSVLAVVEDQLATGPWLLGERFTAADVLWANALDYTMSFGLVPRKPVFEAYVARLKVRPAILRAAAQDEALARAQQRAAA</sequence>
<dbReference type="InterPro" id="IPR036282">
    <property type="entry name" value="Glutathione-S-Trfase_C_sf"/>
</dbReference>
<dbReference type="Gene3D" id="1.20.1050.10">
    <property type="match status" value="1"/>
</dbReference>
<dbReference type="GO" id="GO:0016740">
    <property type="term" value="F:transferase activity"/>
    <property type="evidence" value="ECO:0007669"/>
    <property type="project" value="UniProtKB-KW"/>
</dbReference>
<dbReference type="OrthoDB" id="5740960at2"/>
<dbReference type="InterPro" id="IPR036249">
    <property type="entry name" value="Thioredoxin-like_sf"/>
</dbReference>
<reference evidence="2 3" key="1">
    <citation type="submission" date="2015-03" db="EMBL/GenBank/DDBJ databases">
        <title>Draft genome sequence of Luteibacter yeojuensis strain SU11.</title>
        <authorList>
            <person name="Sulaiman J."/>
            <person name="Priya K."/>
            <person name="Chan K.-G."/>
        </authorList>
    </citation>
    <scope>NUCLEOTIDE SEQUENCE [LARGE SCALE GENOMIC DNA]</scope>
    <source>
        <strain evidence="2 3">SU11</strain>
    </source>
</reference>
<dbReference type="EMBL" id="JZRB01000014">
    <property type="protein sequence ID" value="KJV35758.1"/>
    <property type="molecule type" value="Genomic_DNA"/>
</dbReference>
<dbReference type="CDD" id="cd03207">
    <property type="entry name" value="GST_C_8"/>
    <property type="match status" value="1"/>
</dbReference>
<dbReference type="AlphaFoldDB" id="A0A0F3KX11"/>
<dbReference type="SUPFAM" id="SSF47616">
    <property type="entry name" value="GST C-terminal domain-like"/>
    <property type="match status" value="1"/>
</dbReference>
<proteinExistence type="predicted"/>
<dbReference type="Pfam" id="PF13410">
    <property type="entry name" value="GST_C_2"/>
    <property type="match status" value="1"/>
</dbReference>